<dbReference type="Proteomes" id="UP001595886">
    <property type="component" value="Unassembled WGS sequence"/>
</dbReference>
<feature type="transmembrane region" description="Helical" evidence="1">
    <location>
        <begin position="12"/>
        <end position="34"/>
    </location>
</feature>
<evidence type="ECO:0008006" key="4">
    <source>
        <dbReference type="Google" id="ProtNLM"/>
    </source>
</evidence>
<reference evidence="3" key="1">
    <citation type="journal article" date="2019" name="Int. J. Syst. Evol. Microbiol.">
        <title>The Global Catalogue of Microorganisms (GCM) 10K type strain sequencing project: providing services to taxonomists for standard genome sequencing and annotation.</title>
        <authorList>
            <consortium name="The Broad Institute Genomics Platform"/>
            <consortium name="The Broad Institute Genome Sequencing Center for Infectious Disease"/>
            <person name="Wu L."/>
            <person name="Ma J."/>
        </authorList>
    </citation>
    <scope>NUCLEOTIDE SEQUENCE [LARGE SCALE GENOMIC DNA]</scope>
    <source>
        <strain evidence="3">CCUG 30340</strain>
    </source>
</reference>
<keyword evidence="1" id="KW-0812">Transmembrane</keyword>
<sequence length="243" mass="27382">MRSLRKRLLTIAPAMVGAILLASWGGLLLLLTIAKRPDWLPSPHGISIEHLGQFGDAFAPVTALFALIAAVGAWHSYEAQRQQLEDERKRNRTQRFDDVFFKLLSYYDDKINRSIRPLMNDLRAYVSGTEDPRVSERERWLDSLYKVDRFEDLTGLAAQVRAIVGWLRSSSAEDIVSHVDLLDAHLSDVELWFWQRAIADKGDESLVAAGVQWRIFGDAQGMTADAARAFKAPSKVTEEEIAT</sequence>
<evidence type="ECO:0000313" key="3">
    <source>
        <dbReference type="Proteomes" id="UP001595886"/>
    </source>
</evidence>
<gene>
    <name evidence="2" type="ORF">ACFO6Q_02675</name>
</gene>
<organism evidence="2 3">
    <name type="scientific">Dokdonella ginsengisoli</name>
    <dbReference type="NCBI Taxonomy" id="363846"/>
    <lineage>
        <taxon>Bacteria</taxon>
        <taxon>Pseudomonadati</taxon>
        <taxon>Pseudomonadota</taxon>
        <taxon>Gammaproteobacteria</taxon>
        <taxon>Lysobacterales</taxon>
        <taxon>Rhodanobacteraceae</taxon>
        <taxon>Dokdonella</taxon>
    </lineage>
</organism>
<accession>A0ABV9QRC8</accession>
<name>A0ABV9QRC8_9GAMM</name>
<dbReference type="EMBL" id="JBHSHD010000003">
    <property type="protein sequence ID" value="MFC4819209.1"/>
    <property type="molecule type" value="Genomic_DNA"/>
</dbReference>
<keyword evidence="1" id="KW-0472">Membrane</keyword>
<evidence type="ECO:0000313" key="2">
    <source>
        <dbReference type="EMBL" id="MFC4819209.1"/>
    </source>
</evidence>
<protein>
    <recommendedName>
        <fullName evidence="4">Phage abortive infection protein</fullName>
    </recommendedName>
</protein>
<keyword evidence="1" id="KW-1133">Transmembrane helix</keyword>
<feature type="transmembrane region" description="Helical" evidence="1">
    <location>
        <begin position="54"/>
        <end position="74"/>
    </location>
</feature>
<proteinExistence type="predicted"/>
<evidence type="ECO:0000256" key="1">
    <source>
        <dbReference type="SAM" id="Phobius"/>
    </source>
</evidence>
<keyword evidence="3" id="KW-1185">Reference proteome</keyword>
<comment type="caution">
    <text evidence="2">The sequence shown here is derived from an EMBL/GenBank/DDBJ whole genome shotgun (WGS) entry which is preliminary data.</text>
</comment>